<comment type="similarity">
    <text evidence="2">Belongs to the TOM1 family.</text>
</comment>
<dbReference type="PROSITE" id="PS50909">
    <property type="entry name" value="GAT"/>
    <property type="match status" value="1"/>
</dbReference>
<keyword evidence="7" id="KW-1133">Transmembrane helix</keyword>
<dbReference type="InterPro" id="IPR038425">
    <property type="entry name" value="GAT_sf"/>
</dbReference>
<dbReference type="CDD" id="cd03561">
    <property type="entry name" value="VHS"/>
    <property type="match status" value="1"/>
</dbReference>
<comment type="caution">
    <text evidence="10">The sequence shown here is derived from an EMBL/GenBank/DDBJ whole genome shotgun (WGS) entry which is preliminary data.</text>
</comment>
<dbReference type="SUPFAM" id="SSF89009">
    <property type="entry name" value="GAT-like domain"/>
    <property type="match status" value="1"/>
</dbReference>
<feature type="transmembrane region" description="Helical" evidence="7">
    <location>
        <begin position="174"/>
        <end position="198"/>
    </location>
</feature>
<dbReference type="Pfam" id="PF03127">
    <property type="entry name" value="GAT"/>
    <property type="match status" value="1"/>
</dbReference>
<dbReference type="Gene3D" id="1.20.58.160">
    <property type="match status" value="1"/>
</dbReference>
<reference evidence="10 11" key="1">
    <citation type="journal article" date="2021" name="Comput. Struct. Biotechnol. J.">
        <title>De novo genome assembly of the potent medicinal plant Rehmannia glutinosa using nanopore technology.</title>
        <authorList>
            <person name="Ma L."/>
            <person name="Dong C."/>
            <person name="Song C."/>
            <person name="Wang X."/>
            <person name="Zheng X."/>
            <person name="Niu Y."/>
            <person name="Chen S."/>
            <person name="Feng W."/>
        </authorList>
    </citation>
    <scope>NUCLEOTIDE SEQUENCE [LARGE SCALE GENOMIC DNA]</scope>
    <source>
        <strain evidence="10">DH-2019</strain>
    </source>
</reference>
<feature type="domain" description="GAT" evidence="9">
    <location>
        <begin position="261"/>
        <end position="348"/>
    </location>
</feature>
<dbReference type="InterPro" id="IPR004152">
    <property type="entry name" value="GAT_dom"/>
</dbReference>
<dbReference type="InterPro" id="IPR002014">
    <property type="entry name" value="VHS_dom"/>
</dbReference>
<evidence type="ECO:0000313" key="11">
    <source>
        <dbReference type="Proteomes" id="UP001318860"/>
    </source>
</evidence>
<accession>A0ABR0W1Y0</accession>
<evidence type="ECO:0000256" key="5">
    <source>
        <dbReference type="ARBA" id="ARBA00023136"/>
    </source>
</evidence>
<sequence length="419" mass="46493">MEKLDLSKLKLASSSLGERLKTSGAQMGRTLSSKMKGILQAPTPESRVVDEATAESITDPNWGLNLRICAMISRGEYGGAEIVRAIKKKLVPGRNPVTQSLTLDLLEACTSNCEKVFSEVASEKVLEDMVKLIEDSRTEHGNRVRAMQLIRAWGESEELEYLPVFRQTYMVSHLFLIFLSIWFTLIAVMFLHLAALLLCFTQHVKSKESPQVAQEEDFPPMLYNLETYLGQQHPSPPERYPIPNTGVENEEDATLISYDFQSIEEKKECLAVARNSLDVLSSILNSNTEPKPVKDDLTISMLGKCKQSLPVVQRIIENTSDDEVMLFDALNLHDELQLVISRHGELVAAIESKQPKNHDAGEVSGGSTNNEGNTGSNKPLELALFSGPIGIFQEAARRLELFLTVGTIFVSAVCVLCRL</sequence>
<dbReference type="EMBL" id="JABTTQ020000103">
    <property type="protein sequence ID" value="KAK6141643.1"/>
    <property type="molecule type" value="Genomic_DNA"/>
</dbReference>
<name>A0ABR0W1Y0_REHGL</name>
<dbReference type="SMART" id="SM00288">
    <property type="entry name" value="VHS"/>
    <property type="match status" value="1"/>
</dbReference>
<keyword evidence="5 7" id="KW-0472">Membrane</keyword>
<dbReference type="Proteomes" id="UP001318860">
    <property type="component" value="Unassembled WGS sequence"/>
</dbReference>
<dbReference type="PROSITE" id="PS50179">
    <property type="entry name" value="VHS"/>
    <property type="match status" value="1"/>
</dbReference>
<evidence type="ECO:0000313" key="10">
    <source>
        <dbReference type="EMBL" id="KAK6141643.1"/>
    </source>
</evidence>
<keyword evidence="11" id="KW-1185">Reference proteome</keyword>
<keyword evidence="4" id="KW-0653">Protein transport</keyword>
<evidence type="ECO:0000256" key="4">
    <source>
        <dbReference type="ARBA" id="ARBA00022927"/>
    </source>
</evidence>
<dbReference type="InterPro" id="IPR008942">
    <property type="entry name" value="ENTH_VHS"/>
</dbReference>
<proteinExistence type="inferred from homology"/>
<evidence type="ECO:0000256" key="6">
    <source>
        <dbReference type="SAM" id="MobiDB-lite"/>
    </source>
</evidence>
<organism evidence="10 11">
    <name type="scientific">Rehmannia glutinosa</name>
    <name type="common">Chinese foxglove</name>
    <dbReference type="NCBI Taxonomy" id="99300"/>
    <lineage>
        <taxon>Eukaryota</taxon>
        <taxon>Viridiplantae</taxon>
        <taxon>Streptophyta</taxon>
        <taxon>Embryophyta</taxon>
        <taxon>Tracheophyta</taxon>
        <taxon>Spermatophyta</taxon>
        <taxon>Magnoliopsida</taxon>
        <taxon>eudicotyledons</taxon>
        <taxon>Gunneridae</taxon>
        <taxon>Pentapetalae</taxon>
        <taxon>asterids</taxon>
        <taxon>lamiids</taxon>
        <taxon>Lamiales</taxon>
        <taxon>Orobanchaceae</taxon>
        <taxon>Rehmannieae</taxon>
        <taxon>Rehmannia</taxon>
    </lineage>
</organism>
<protein>
    <recommendedName>
        <fullName evidence="12">TOM1-like protein</fullName>
    </recommendedName>
</protein>
<dbReference type="PANTHER" id="PTHR46646">
    <property type="entry name" value="TOM1-LIKE PROTEIN 1"/>
    <property type="match status" value="1"/>
</dbReference>
<evidence type="ECO:0000256" key="2">
    <source>
        <dbReference type="ARBA" id="ARBA00007708"/>
    </source>
</evidence>
<feature type="compositionally biased region" description="Low complexity" evidence="6">
    <location>
        <begin position="365"/>
        <end position="375"/>
    </location>
</feature>
<evidence type="ECO:0000256" key="7">
    <source>
        <dbReference type="SAM" id="Phobius"/>
    </source>
</evidence>
<comment type="subcellular location">
    <subcellularLocation>
        <location evidence="1">Membrane</location>
        <topology evidence="1">Peripheral membrane protein</topology>
    </subcellularLocation>
</comment>
<dbReference type="SUPFAM" id="SSF48464">
    <property type="entry name" value="ENTH/VHS domain"/>
    <property type="match status" value="1"/>
</dbReference>
<gene>
    <name evidence="10" type="ORF">DH2020_024616</name>
</gene>
<keyword evidence="3" id="KW-0813">Transport</keyword>
<evidence type="ECO:0000259" key="9">
    <source>
        <dbReference type="PROSITE" id="PS50909"/>
    </source>
</evidence>
<dbReference type="PANTHER" id="PTHR46646:SF5">
    <property type="entry name" value="TOM1-LIKE PROTEIN 2"/>
    <property type="match status" value="1"/>
</dbReference>
<dbReference type="Gene3D" id="1.25.40.90">
    <property type="match status" value="1"/>
</dbReference>
<feature type="domain" description="VHS" evidence="8">
    <location>
        <begin position="52"/>
        <end position="156"/>
    </location>
</feature>
<evidence type="ECO:0000256" key="3">
    <source>
        <dbReference type="ARBA" id="ARBA00022448"/>
    </source>
</evidence>
<dbReference type="InterPro" id="IPR044836">
    <property type="entry name" value="TOL_plant"/>
</dbReference>
<evidence type="ECO:0000259" key="8">
    <source>
        <dbReference type="PROSITE" id="PS50179"/>
    </source>
</evidence>
<feature type="region of interest" description="Disordered" evidence="6">
    <location>
        <begin position="354"/>
        <end position="375"/>
    </location>
</feature>
<keyword evidence="7" id="KW-0812">Transmembrane</keyword>
<dbReference type="Pfam" id="PF00790">
    <property type="entry name" value="VHS"/>
    <property type="match status" value="1"/>
</dbReference>
<evidence type="ECO:0000256" key="1">
    <source>
        <dbReference type="ARBA" id="ARBA00004170"/>
    </source>
</evidence>
<evidence type="ECO:0008006" key="12">
    <source>
        <dbReference type="Google" id="ProtNLM"/>
    </source>
</evidence>